<dbReference type="InterPro" id="IPR046341">
    <property type="entry name" value="SET_dom_sf"/>
</dbReference>
<dbReference type="PANTHER" id="PTHR13271">
    <property type="entry name" value="UNCHARACTERIZED PUTATIVE METHYLTRANSFERASE"/>
    <property type="match status" value="1"/>
</dbReference>
<reference evidence="2" key="2">
    <citation type="submission" date="2021-01" db="EMBL/GenBank/DDBJ databases">
        <authorList>
            <person name="Schikora-Tamarit M.A."/>
        </authorList>
    </citation>
    <scope>NUCLEOTIDE SEQUENCE</scope>
    <source>
        <strain evidence="2">CBS2887</strain>
    </source>
</reference>
<name>A0A9P8PKL2_WICPI</name>
<protein>
    <recommendedName>
        <fullName evidence="1">SET domain-containing protein</fullName>
    </recommendedName>
</protein>
<evidence type="ECO:0000259" key="1">
    <source>
        <dbReference type="PROSITE" id="PS50280"/>
    </source>
</evidence>
<dbReference type="Gene3D" id="3.90.1410.10">
    <property type="entry name" value="set domain protein methyltransferase, domain 1"/>
    <property type="match status" value="1"/>
</dbReference>
<gene>
    <name evidence="2" type="ORF">WICPIJ_009933</name>
</gene>
<dbReference type="GO" id="GO:0016279">
    <property type="term" value="F:protein-lysine N-methyltransferase activity"/>
    <property type="evidence" value="ECO:0007669"/>
    <property type="project" value="TreeGrafter"/>
</dbReference>
<dbReference type="EMBL" id="JAEUBG010005713">
    <property type="protein sequence ID" value="KAH3673047.1"/>
    <property type="molecule type" value="Genomic_DNA"/>
</dbReference>
<dbReference type="OrthoDB" id="42889at2759"/>
<feature type="domain" description="SET" evidence="1">
    <location>
        <begin position="75"/>
        <end position="288"/>
    </location>
</feature>
<comment type="caution">
    <text evidence="2">The sequence shown here is derived from an EMBL/GenBank/DDBJ whole genome shotgun (WGS) entry which is preliminary data.</text>
</comment>
<sequence>MPAASPDQLEALLTQFKTLGGYIHPSINFQISSEKGIHAIYNCTEPLKADPQTPTEIIKVPDELTLSIKLAEEVFGVSVFPTGNRNGLLLFLLAKLRFDPGETFAGEEILSQKFRNYLDILPTGREIGTPLFWDADERDLIYGTDAISNMNNAMPTFIEEWYRVVNRLPKQLRPESFAEDLKFYENFKKTRNNFKPEQYVSYYNNPTSWTSFPAYLWAYAILTSRGFPYFVNPKNSARDVNEAVLIPVWDLLNHNITASIEWEFNDTTYDFKVKEPLNSGDEVLNNYGAKNNETLLLNYGFVLEKNEADSAGITLAIPADIPVSEALAFGLKLKTHQVSYTLDKLHRFPDELPDLLAYLVKTREEKALTLRNKLKGIEQLEVILQSKIEILKNKPNPKAGSLNSNYVKAAKIYKNTQRYFFQMALEETLKLEKSLLKKYKPLSFKTVYKNDTRFANAVLLSFGIEDYEKLSATDDIKHALLLWVIRVGNKKQVAKDQQANLPEWIYERYQHLLKTYTVDSSQVREFAGYFKSMEPVLRKVPEVFQVGDWNLRAFVIADAFISECTFTREVNNEVFFLHDARL</sequence>
<organism evidence="2 3">
    <name type="scientific">Wickerhamomyces pijperi</name>
    <name type="common">Yeast</name>
    <name type="synonym">Pichia pijperi</name>
    <dbReference type="NCBI Taxonomy" id="599730"/>
    <lineage>
        <taxon>Eukaryota</taxon>
        <taxon>Fungi</taxon>
        <taxon>Dikarya</taxon>
        <taxon>Ascomycota</taxon>
        <taxon>Saccharomycotina</taxon>
        <taxon>Saccharomycetes</taxon>
        <taxon>Phaffomycetales</taxon>
        <taxon>Wickerhamomycetaceae</taxon>
        <taxon>Wickerhamomyces</taxon>
    </lineage>
</organism>
<evidence type="ECO:0000313" key="2">
    <source>
        <dbReference type="EMBL" id="KAH3673047.1"/>
    </source>
</evidence>
<dbReference type="AlphaFoldDB" id="A0A9P8PKL2"/>
<accession>A0A9P8PKL2</accession>
<keyword evidence="3" id="KW-1185">Reference proteome</keyword>
<proteinExistence type="predicted"/>
<evidence type="ECO:0000313" key="3">
    <source>
        <dbReference type="Proteomes" id="UP000774326"/>
    </source>
</evidence>
<dbReference type="InterPro" id="IPR001214">
    <property type="entry name" value="SET_dom"/>
</dbReference>
<dbReference type="PANTHER" id="PTHR13271:SF147">
    <property type="entry name" value="PROTEIN-LYSINE N-METHYLTRANSFERASE EFM1-RELATED"/>
    <property type="match status" value="1"/>
</dbReference>
<dbReference type="PROSITE" id="PS50280">
    <property type="entry name" value="SET"/>
    <property type="match status" value="1"/>
</dbReference>
<dbReference type="GO" id="GO:0005634">
    <property type="term" value="C:nucleus"/>
    <property type="evidence" value="ECO:0007669"/>
    <property type="project" value="TreeGrafter"/>
</dbReference>
<dbReference type="InterPro" id="IPR050600">
    <property type="entry name" value="SETD3_SETD6_MTase"/>
</dbReference>
<reference evidence="2" key="1">
    <citation type="journal article" date="2021" name="Open Biol.">
        <title>Shared evolutionary footprints suggest mitochondrial oxidative damage underlies multiple complex I losses in fungi.</title>
        <authorList>
            <person name="Schikora-Tamarit M.A."/>
            <person name="Marcet-Houben M."/>
            <person name="Nosek J."/>
            <person name="Gabaldon T."/>
        </authorList>
    </citation>
    <scope>NUCLEOTIDE SEQUENCE</scope>
    <source>
        <strain evidence="2">CBS2887</strain>
    </source>
</reference>
<dbReference type="SUPFAM" id="SSF82199">
    <property type="entry name" value="SET domain"/>
    <property type="match status" value="1"/>
</dbReference>
<dbReference type="Proteomes" id="UP000774326">
    <property type="component" value="Unassembled WGS sequence"/>
</dbReference>